<accession>A0A0R2N852</accession>
<dbReference type="InterPro" id="IPR009057">
    <property type="entry name" value="Homeodomain-like_sf"/>
</dbReference>
<dbReference type="Gene3D" id="1.10.357.10">
    <property type="entry name" value="Tetracycline Repressor, domain 2"/>
    <property type="match status" value="1"/>
</dbReference>
<dbReference type="SUPFAM" id="SSF46689">
    <property type="entry name" value="Homeodomain-like"/>
    <property type="match status" value="1"/>
</dbReference>
<protein>
    <recommendedName>
        <fullName evidence="3">HTH tetR-type domain-containing protein</fullName>
    </recommendedName>
</protein>
<evidence type="ECO:0000313" key="5">
    <source>
        <dbReference type="Proteomes" id="UP000051249"/>
    </source>
</evidence>
<reference evidence="4 5" key="1">
    <citation type="journal article" date="2015" name="Genome Announc.">
        <title>Expanding the biotechnology potential of lactobacilli through comparative genomics of 213 strains and associated genera.</title>
        <authorList>
            <person name="Sun Z."/>
            <person name="Harris H.M."/>
            <person name="McCann A."/>
            <person name="Guo C."/>
            <person name="Argimon S."/>
            <person name="Zhang W."/>
            <person name="Yang X."/>
            <person name="Jeffery I.B."/>
            <person name="Cooney J.C."/>
            <person name="Kagawa T.F."/>
            <person name="Liu W."/>
            <person name="Song Y."/>
            <person name="Salvetti E."/>
            <person name="Wrobel A."/>
            <person name="Rasinkangas P."/>
            <person name="Parkhill J."/>
            <person name="Rea M.C."/>
            <person name="O'Sullivan O."/>
            <person name="Ritari J."/>
            <person name="Douillard F.P."/>
            <person name="Paul Ross R."/>
            <person name="Yang R."/>
            <person name="Briner A.E."/>
            <person name="Felis G.E."/>
            <person name="de Vos W.M."/>
            <person name="Barrangou R."/>
            <person name="Klaenhammer T.R."/>
            <person name="Caufield P.W."/>
            <person name="Cui Y."/>
            <person name="Zhang H."/>
            <person name="O'Toole P.W."/>
        </authorList>
    </citation>
    <scope>NUCLEOTIDE SEQUENCE [LARGE SCALE GENOMIC DNA]</scope>
    <source>
        <strain evidence="4 5">DSM 23026</strain>
    </source>
</reference>
<dbReference type="PANTHER" id="PTHR43479">
    <property type="entry name" value="ACREF/ENVCD OPERON REPRESSOR-RELATED"/>
    <property type="match status" value="1"/>
</dbReference>
<dbReference type="EMBL" id="JQCQ01000043">
    <property type="protein sequence ID" value="KRO22001.1"/>
    <property type="molecule type" value="Genomic_DNA"/>
</dbReference>
<dbReference type="Proteomes" id="UP000051249">
    <property type="component" value="Unassembled WGS sequence"/>
</dbReference>
<keyword evidence="1 2" id="KW-0238">DNA-binding</keyword>
<evidence type="ECO:0000259" key="3">
    <source>
        <dbReference type="PROSITE" id="PS50977"/>
    </source>
</evidence>
<dbReference type="Pfam" id="PF00440">
    <property type="entry name" value="TetR_N"/>
    <property type="match status" value="1"/>
</dbReference>
<proteinExistence type="predicted"/>
<dbReference type="AlphaFoldDB" id="A0A0R2N852"/>
<feature type="domain" description="HTH tetR-type" evidence="3">
    <location>
        <begin position="26"/>
        <end position="86"/>
    </location>
</feature>
<keyword evidence="5" id="KW-1185">Reference proteome</keyword>
<evidence type="ECO:0000256" key="2">
    <source>
        <dbReference type="PROSITE-ProRule" id="PRU00335"/>
    </source>
</evidence>
<dbReference type="PROSITE" id="PS50977">
    <property type="entry name" value="HTH_TETR_2"/>
    <property type="match status" value="1"/>
</dbReference>
<dbReference type="InterPro" id="IPR050624">
    <property type="entry name" value="HTH-type_Tx_Regulator"/>
</dbReference>
<name>A0A0R2N852_9LACO</name>
<gene>
    <name evidence="4" type="ORF">IV88_GL001320</name>
</gene>
<feature type="DNA-binding region" description="H-T-H motif" evidence="2">
    <location>
        <begin position="49"/>
        <end position="68"/>
    </location>
</feature>
<organism evidence="4 5">
    <name type="scientific">Pediococcus argentinicus</name>
    <dbReference type="NCBI Taxonomy" id="480391"/>
    <lineage>
        <taxon>Bacteria</taxon>
        <taxon>Bacillati</taxon>
        <taxon>Bacillota</taxon>
        <taxon>Bacilli</taxon>
        <taxon>Lactobacillales</taxon>
        <taxon>Lactobacillaceae</taxon>
        <taxon>Pediococcus</taxon>
    </lineage>
</organism>
<dbReference type="OrthoDB" id="9809994at2"/>
<comment type="caution">
    <text evidence="4">The sequence shown here is derived from an EMBL/GenBank/DDBJ whole genome shotgun (WGS) entry which is preliminary data.</text>
</comment>
<dbReference type="PANTHER" id="PTHR43479:SF11">
    <property type="entry name" value="ACREF_ENVCD OPERON REPRESSOR-RELATED"/>
    <property type="match status" value="1"/>
</dbReference>
<evidence type="ECO:0000256" key="1">
    <source>
        <dbReference type="ARBA" id="ARBA00023125"/>
    </source>
</evidence>
<dbReference type="GO" id="GO:0003677">
    <property type="term" value="F:DNA binding"/>
    <property type="evidence" value="ECO:0007669"/>
    <property type="project" value="UniProtKB-UniRule"/>
</dbReference>
<dbReference type="PATRIC" id="fig|480391.4.peg.1342"/>
<evidence type="ECO:0000313" key="4">
    <source>
        <dbReference type="EMBL" id="KRO22001.1"/>
    </source>
</evidence>
<dbReference type="InterPro" id="IPR001647">
    <property type="entry name" value="HTH_TetR"/>
</dbReference>
<sequence length="220" mass="25145">MSFVNTIILLFSIKLTKISLMKSKNESRKNKIIKVTSKIIVTDGLAKVSILEIAKKTKISHSNIYIYFKDKEDLLISVFTHHLDLYTSFLDQNISLSGSVDNVLSETVKSIYDFNNSNPTSIKVIQLMRADPHFRKVLPSVNDSQLFIKLFNWIENEKSANNVRDFNSILLADILFNSILSYSNAIQTHDFTYSEVPLSNFISLIRPLFVDSTTLNESRK</sequence>